<dbReference type="SMART" id="SM00345">
    <property type="entry name" value="HTH_GNTR"/>
    <property type="match status" value="1"/>
</dbReference>
<evidence type="ECO:0000313" key="6">
    <source>
        <dbReference type="Proteomes" id="UP001228376"/>
    </source>
</evidence>
<reference evidence="5 6" key="1">
    <citation type="submission" date="2023-10" db="EMBL/GenBank/DDBJ databases">
        <title>179-bfca-hs.</title>
        <authorList>
            <person name="Miliotis G."/>
            <person name="Sengupta P."/>
            <person name="Hameed A."/>
            <person name="Chuvochina M."/>
            <person name="Mcdonagh F."/>
            <person name="Simpson A.C."/>
            <person name="Singh N.K."/>
            <person name="Rekha P.D."/>
            <person name="Raman K."/>
            <person name="Hugenholtz P."/>
            <person name="Venkateswaran K."/>
        </authorList>
    </citation>
    <scope>NUCLEOTIDE SEQUENCE [LARGE SCALE GENOMIC DNA]</scope>
    <source>
        <strain evidence="5 6">179-BFC-A-HS</strain>
    </source>
</reference>
<dbReference type="InterPro" id="IPR036390">
    <property type="entry name" value="WH_DNA-bd_sf"/>
</dbReference>
<dbReference type="InterPro" id="IPR036388">
    <property type="entry name" value="WH-like_DNA-bd_sf"/>
</dbReference>
<dbReference type="InterPro" id="IPR000524">
    <property type="entry name" value="Tscrpt_reg_HTH_GntR"/>
</dbReference>
<dbReference type="PANTHER" id="PTHR43537:SF54">
    <property type="entry name" value="TRANSCRIPTIONAL REGULATOR, GNTR FAMILY"/>
    <property type="match status" value="1"/>
</dbReference>
<dbReference type="SUPFAM" id="SSF46785">
    <property type="entry name" value="Winged helix' DNA-binding domain"/>
    <property type="match status" value="1"/>
</dbReference>
<evidence type="ECO:0000259" key="4">
    <source>
        <dbReference type="PROSITE" id="PS50949"/>
    </source>
</evidence>
<protein>
    <submittedName>
        <fullName evidence="5">GntR family transcriptional regulator</fullName>
    </submittedName>
</protein>
<dbReference type="Proteomes" id="UP001228376">
    <property type="component" value="Unassembled WGS sequence"/>
</dbReference>
<dbReference type="EMBL" id="JAROCA020000001">
    <property type="protein sequence ID" value="MDY0405348.1"/>
    <property type="molecule type" value="Genomic_DNA"/>
</dbReference>
<dbReference type="RefSeq" id="WP_320384474.1">
    <property type="nucleotide sequence ID" value="NZ_JAROCA020000001.1"/>
</dbReference>
<gene>
    <name evidence="5" type="ORF">P5G51_008010</name>
</gene>
<proteinExistence type="predicted"/>
<evidence type="ECO:0000256" key="3">
    <source>
        <dbReference type="ARBA" id="ARBA00023163"/>
    </source>
</evidence>
<evidence type="ECO:0000256" key="2">
    <source>
        <dbReference type="ARBA" id="ARBA00023125"/>
    </source>
</evidence>
<keyword evidence="2" id="KW-0238">DNA-binding</keyword>
<dbReference type="CDD" id="cd07377">
    <property type="entry name" value="WHTH_GntR"/>
    <property type="match status" value="1"/>
</dbReference>
<name>A0ABU5CGA5_9BACI</name>
<dbReference type="PROSITE" id="PS50949">
    <property type="entry name" value="HTH_GNTR"/>
    <property type="match status" value="1"/>
</dbReference>
<keyword evidence="1" id="KW-0805">Transcription regulation</keyword>
<evidence type="ECO:0000313" key="5">
    <source>
        <dbReference type="EMBL" id="MDY0405348.1"/>
    </source>
</evidence>
<dbReference type="PANTHER" id="PTHR43537">
    <property type="entry name" value="TRANSCRIPTIONAL REGULATOR, GNTR FAMILY"/>
    <property type="match status" value="1"/>
</dbReference>
<dbReference type="PRINTS" id="PR00035">
    <property type="entry name" value="HTHGNTR"/>
</dbReference>
<organism evidence="5 6">
    <name type="scientific">Tigheibacillus jepli</name>
    <dbReference type="NCBI Taxonomy" id="3035914"/>
    <lineage>
        <taxon>Bacteria</taxon>
        <taxon>Bacillati</taxon>
        <taxon>Bacillota</taxon>
        <taxon>Bacilli</taxon>
        <taxon>Bacillales</taxon>
        <taxon>Bacillaceae</taxon>
        <taxon>Tigheibacillus</taxon>
    </lineage>
</organism>
<dbReference type="Pfam" id="PF00392">
    <property type="entry name" value="GntR"/>
    <property type="match status" value="1"/>
</dbReference>
<comment type="caution">
    <text evidence="5">The sequence shown here is derived from an EMBL/GenBank/DDBJ whole genome shotgun (WGS) entry which is preliminary data.</text>
</comment>
<keyword evidence="6" id="KW-1185">Reference proteome</keyword>
<keyword evidence="3" id="KW-0804">Transcription</keyword>
<accession>A0ABU5CGA5</accession>
<evidence type="ECO:0000256" key="1">
    <source>
        <dbReference type="ARBA" id="ARBA00023015"/>
    </source>
</evidence>
<sequence length="101" mass="11500">MAGIVPPKQKVYQAVLKEIRTYIEEHHLQPGDKLPSERELAEKLDAGRSSIREALRAMELLGLIETRRGEGTFLTTYQPYQSVELLSSFILKNEASRKNCL</sequence>
<feature type="domain" description="HTH gntR-type" evidence="4">
    <location>
        <begin position="9"/>
        <end position="77"/>
    </location>
</feature>
<dbReference type="Gene3D" id="1.10.10.10">
    <property type="entry name" value="Winged helix-like DNA-binding domain superfamily/Winged helix DNA-binding domain"/>
    <property type="match status" value="1"/>
</dbReference>